<keyword evidence="4" id="KW-0804">Transcription</keyword>
<organism evidence="6 7">
    <name type="scientific">Microlunatus aurantiacus</name>
    <dbReference type="NCBI Taxonomy" id="446786"/>
    <lineage>
        <taxon>Bacteria</taxon>
        <taxon>Bacillati</taxon>
        <taxon>Actinomycetota</taxon>
        <taxon>Actinomycetes</taxon>
        <taxon>Propionibacteriales</taxon>
        <taxon>Propionibacteriaceae</taxon>
        <taxon>Microlunatus</taxon>
    </lineage>
</organism>
<dbReference type="InterPro" id="IPR000847">
    <property type="entry name" value="LysR_HTH_N"/>
</dbReference>
<dbReference type="PANTHER" id="PTHR30126">
    <property type="entry name" value="HTH-TYPE TRANSCRIPTIONAL REGULATOR"/>
    <property type="match status" value="1"/>
</dbReference>
<sequence>MIGLEATVELRTFRYFVAVADAGSVNAAAQALHLTQPSLARQLHRLERRLGLPLLELRGGRTVLTEVGHQFLPYARALLATADATQVAARLLAANLRAEEQLTPEDETAA</sequence>
<gene>
    <name evidence="6" type="ORF">GCM10022204_16500</name>
</gene>
<protein>
    <recommendedName>
        <fullName evidence="5">HTH lysR-type domain-containing protein</fullName>
    </recommendedName>
</protein>
<dbReference type="InterPro" id="IPR036390">
    <property type="entry name" value="WH_DNA-bd_sf"/>
</dbReference>
<dbReference type="RefSeq" id="WP_344811845.1">
    <property type="nucleotide sequence ID" value="NZ_BAAAYX010000004.1"/>
</dbReference>
<evidence type="ECO:0000259" key="5">
    <source>
        <dbReference type="PROSITE" id="PS50931"/>
    </source>
</evidence>
<evidence type="ECO:0000256" key="4">
    <source>
        <dbReference type="ARBA" id="ARBA00023163"/>
    </source>
</evidence>
<evidence type="ECO:0000313" key="7">
    <source>
        <dbReference type="Proteomes" id="UP001500051"/>
    </source>
</evidence>
<evidence type="ECO:0000313" key="6">
    <source>
        <dbReference type="EMBL" id="GAA3700473.1"/>
    </source>
</evidence>
<evidence type="ECO:0000256" key="3">
    <source>
        <dbReference type="ARBA" id="ARBA00023125"/>
    </source>
</evidence>
<comment type="similarity">
    <text evidence="1">Belongs to the LysR transcriptional regulatory family.</text>
</comment>
<dbReference type="SUPFAM" id="SSF46785">
    <property type="entry name" value="Winged helix' DNA-binding domain"/>
    <property type="match status" value="1"/>
</dbReference>
<keyword evidence="3" id="KW-0238">DNA-binding</keyword>
<proteinExistence type="inferred from homology"/>
<reference evidence="7" key="1">
    <citation type="journal article" date="2019" name="Int. J. Syst. Evol. Microbiol.">
        <title>The Global Catalogue of Microorganisms (GCM) 10K type strain sequencing project: providing services to taxonomists for standard genome sequencing and annotation.</title>
        <authorList>
            <consortium name="The Broad Institute Genomics Platform"/>
            <consortium name="The Broad Institute Genome Sequencing Center for Infectious Disease"/>
            <person name="Wu L."/>
            <person name="Ma J."/>
        </authorList>
    </citation>
    <scope>NUCLEOTIDE SEQUENCE [LARGE SCALE GENOMIC DNA]</scope>
    <source>
        <strain evidence="7">JCM 16548</strain>
    </source>
</reference>
<dbReference type="Proteomes" id="UP001500051">
    <property type="component" value="Unassembled WGS sequence"/>
</dbReference>
<name>A0ABP7D7G9_9ACTN</name>
<evidence type="ECO:0000256" key="1">
    <source>
        <dbReference type="ARBA" id="ARBA00009437"/>
    </source>
</evidence>
<dbReference type="EMBL" id="BAAAYX010000004">
    <property type="protein sequence ID" value="GAA3700473.1"/>
    <property type="molecule type" value="Genomic_DNA"/>
</dbReference>
<accession>A0ABP7D7G9</accession>
<comment type="caution">
    <text evidence="6">The sequence shown here is derived from an EMBL/GenBank/DDBJ whole genome shotgun (WGS) entry which is preliminary data.</text>
</comment>
<dbReference type="PRINTS" id="PR00039">
    <property type="entry name" value="HTHLYSR"/>
</dbReference>
<dbReference type="Gene3D" id="1.10.10.10">
    <property type="entry name" value="Winged helix-like DNA-binding domain superfamily/Winged helix DNA-binding domain"/>
    <property type="match status" value="1"/>
</dbReference>
<dbReference type="PANTHER" id="PTHR30126:SF40">
    <property type="entry name" value="HTH-TYPE TRANSCRIPTIONAL REGULATOR GLTR"/>
    <property type="match status" value="1"/>
</dbReference>
<keyword evidence="7" id="KW-1185">Reference proteome</keyword>
<dbReference type="PROSITE" id="PS50931">
    <property type="entry name" value="HTH_LYSR"/>
    <property type="match status" value="1"/>
</dbReference>
<dbReference type="InterPro" id="IPR036388">
    <property type="entry name" value="WH-like_DNA-bd_sf"/>
</dbReference>
<keyword evidence="2" id="KW-0805">Transcription regulation</keyword>
<dbReference type="Pfam" id="PF00126">
    <property type="entry name" value="HTH_1"/>
    <property type="match status" value="1"/>
</dbReference>
<evidence type="ECO:0000256" key="2">
    <source>
        <dbReference type="ARBA" id="ARBA00023015"/>
    </source>
</evidence>
<feature type="domain" description="HTH lysR-type" evidence="5">
    <location>
        <begin position="8"/>
        <end position="65"/>
    </location>
</feature>